<dbReference type="SUPFAM" id="SSF53167">
    <property type="entry name" value="Purine and uridine phosphorylases"/>
    <property type="match status" value="1"/>
</dbReference>
<organism evidence="6 7">
    <name type="scientific">Blastococcus saxobsidens (strain DD2)</name>
    <dbReference type="NCBI Taxonomy" id="1146883"/>
    <lineage>
        <taxon>Bacteria</taxon>
        <taxon>Bacillati</taxon>
        <taxon>Actinomycetota</taxon>
        <taxon>Actinomycetes</taxon>
        <taxon>Geodermatophilales</taxon>
        <taxon>Geodermatophilaceae</taxon>
        <taxon>Blastococcus</taxon>
    </lineage>
</organism>
<dbReference type="Gene3D" id="3.20.20.70">
    <property type="entry name" value="Aldolase class I"/>
    <property type="match status" value="1"/>
</dbReference>
<dbReference type="PROSITE" id="PS51918">
    <property type="entry name" value="RADICAL_SAM"/>
    <property type="match status" value="1"/>
</dbReference>
<dbReference type="InterPro" id="IPR013785">
    <property type="entry name" value="Aldolase_TIM"/>
</dbReference>
<feature type="domain" description="Radical SAM core" evidence="5">
    <location>
        <begin position="239"/>
        <end position="450"/>
    </location>
</feature>
<keyword evidence="7" id="KW-1185">Reference proteome</keyword>
<dbReference type="PANTHER" id="PTHR11228">
    <property type="entry name" value="RADICAL SAM DOMAIN PROTEIN"/>
    <property type="match status" value="1"/>
</dbReference>
<dbReference type="OrthoDB" id="9782387at2"/>
<dbReference type="InterPro" id="IPR000845">
    <property type="entry name" value="Nucleoside_phosphorylase_d"/>
</dbReference>
<protein>
    <submittedName>
        <fullName evidence="6">Hopanoid biosynthesis associated radical SAM protein HpnH</fullName>
    </submittedName>
</protein>
<name>H6RL59_BLASD</name>
<dbReference type="InterPro" id="IPR050377">
    <property type="entry name" value="Radical_SAM_PqqE_MftC-like"/>
</dbReference>
<dbReference type="EMBL" id="FO117623">
    <property type="protein sequence ID" value="CCG01189.1"/>
    <property type="molecule type" value="Genomic_DNA"/>
</dbReference>
<dbReference type="NCBIfam" id="TIGR03470">
    <property type="entry name" value="HpnH"/>
    <property type="match status" value="1"/>
</dbReference>
<keyword evidence="2" id="KW-0479">Metal-binding</keyword>
<evidence type="ECO:0000256" key="4">
    <source>
        <dbReference type="ARBA" id="ARBA00023014"/>
    </source>
</evidence>
<dbReference type="GO" id="GO:0051536">
    <property type="term" value="F:iron-sulfur cluster binding"/>
    <property type="evidence" value="ECO:0007669"/>
    <property type="project" value="UniProtKB-KW"/>
</dbReference>
<dbReference type="SFLD" id="SFLDG01067">
    <property type="entry name" value="SPASM/twitch_domain_containing"/>
    <property type="match status" value="1"/>
</dbReference>
<dbReference type="GO" id="GO:0009116">
    <property type="term" value="P:nucleoside metabolic process"/>
    <property type="evidence" value="ECO:0007669"/>
    <property type="project" value="InterPro"/>
</dbReference>
<proteinExistence type="predicted"/>
<dbReference type="SFLD" id="SFLDF00397">
    <property type="entry name" value="adenosyl-hopene_transferase"/>
    <property type="match status" value="1"/>
</dbReference>
<evidence type="ECO:0000256" key="1">
    <source>
        <dbReference type="ARBA" id="ARBA00022691"/>
    </source>
</evidence>
<sequence>MSAPSLLVLAPLRTEARVVRRGLRGTGAAGWSVRRTGMGPHRSRRAAASVRAGPDVAVAVAGFCGALDPRLQVGDVVVASRLDGPSGALPCPWAEPLPAALAERGLRVWHAPIAAAPRPVLGGARAAAAGAAAVDMESAWLAPAAGDRPFAVVRVVLDAPGAELLRPTLPRALRTATRALATAAPALLDWAAACHARSPPYPGAPVPHSPSPRDEPTVPVPLRQSVRIGAHLLRQRLRGTTKFPLLVELEPLYACNLACNGCGKIQQPPHVLKQRMPVQQALDAVEESGSPMVSIAGGEPLIHPEIGEMVRQLLARKRFVYLCTNALLMKKKLDQFTPSPYFAWVVHIDGLRERHDASVSKEGVFDEAVAAIREARARGFRVTTNTTFFDTDTPATVREVLDFLNDDVGVDQMMISPGYAYEKAPDQDHFLGRKATTALFREAFAGGNRRRWRLNHSPLFLDFLEGRVDFGCTAWAIPSYSVLGWQRPCYLMADGYVSTYRELVETTDWDSYGAGRDPRCANCMAHCGYEPSAVFATVGSLRQSLRALTSA</sequence>
<dbReference type="InterPro" id="IPR058240">
    <property type="entry name" value="rSAM_sf"/>
</dbReference>
<evidence type="ECO:0000259" key="5">
    <source>
        <dbReference type="PROSITE" id="PS51918"/>
    </source>
</evidence>
<evidence type="ECO:0000256" key="2">
    <source>
        <dbReference type="ARBA" id="ARBA00022723"/>
    </source>
</evidence>
<keyword evidence="1" id="KW-0949">S-adenosyl-L-methionine</keyword>
<dbReference type="KEGG" id="bsd:BLASA_0210"/>
<dbReference type="Proteomes" id="UP000007517">
    <property type="component" value="Chromosome"/>
</dbReference>
<dbReference type="InterPro" id="IPR035994">
    <property type="entry name" value="Nucleoside_phosphorylase_sf"/>
</dbReference>
<evidence type="ECO:0000313" key="7">
    <source>
        <dbReference type="Proteomes" id="UP000007517"/>
    </source>
</evidence>
<dbReference type="InterPro" id="IPR017833">
    <property type="entry name" value="Hopanoid_synth-assoc_rSAM_HpnH"/>
</dbReference>
<dbReference type="GO" id="GO:0046872">
    <property type="term" value="F:metal ion binding"/>
    <property type="evidence" value="ECO:0007669"/>
    <property type="project" value="UniProtKB-KW"/>
</dbReference>
<dbReference type="PANTHER" id="PTHR11228:SF22">
    <property type="entry name" value="PEPTIDE BIOSYNTHESIS PROTEIN YYDG-RELATED"/>
    <property type="match status" value="1"/>
</dbReference>
<dbReference type="Pfam" id="PF01048">
    <property type="entry name" value="PNP_UDP_1"/>
    <property type="match status" value="1"/>
</dbReference>
<dbReference type="eggNOG" id="COG0535">
    <property type="taxonomic scope" value="Bacteria"/>
</dbReference>
<dbReference type="CDD" id="cd01335">
    <property type="entry name" value="Radical_SAM"/>
    <property type="match status" value="1"/>
</dbReference>
<reference evidence="6 7" key="1">
    <citation type="journal article" date="2012" name="J. Bacteriol.">
        <title>Genome Sequence of Blastococcus saxobsidens DD2, a Stone-Inhabiting Bacterium.</title>
        <authorList>
            <person name="Chouaia B."/>
            <person name="Crotti E."/>
            <person name="Brusetti L."/>
            <person name="Daffonchio D."/>
            <person name="Essoussi I."/>
            <person name="Nouioui I."/>
            <person name="Sbissi I."/>
            <person name="Ghodhbane-Gtari F."/>
            <person name="Gtari M."/>
            <person name="Vacherie B."/>
            <person name="Barbe V."/>
            <person name="Medigue C."/>
            <person name="Gury J."/>
            <person name="Pujic P."/>
            <person name="Normand P."/>
        </authorList>
    </citation>
    <scope>NUCLEOTIDE SEQUENCE [LARGE SCALE GENOMIC DNA]</scope>
    <source>
        <strain evidence="6 7">DD2</strain>
    </source>
</reference>
<evidence type="ECO:0000256" key="3">
    <source>
        <dbReference type="ARBA" id="ARBA00023004"/>
    </source>
</evidence>
<dbReference type="GO" id="GO:0003824">
    <property type="term" value="F:catalytic activity"/>
    <property type="evidence" value="ECO:0007669"/>
    <property type="project" value="InterPro"/>
</dbReference>
<dbReference type="HOGENOM" id="CLU_494070_0_0_11"/>
<dbReference type="eggNOG" id="COG0775">
    <property type="taxonomic scope" value="Bacteria"/>
</dbReference>
<dbReference type="SFLD" id="SFLDS00029">
    <property type="entry name" value="Radical_SAM"/>
    <property type="match status" value="1"/>
</dbReference>
<dbReference type="Pfam" id="PF11946">
    <property type="entry name" value="DUF3463"/>
    <property type="match status" value="1"/>
</dbReference>
<keyword evidence="4" id="KW-0411">Iron-sulfur</keyword>
<accession>H6RL59</accession>
<dbReference type="Pfam" id="PF04055">
    <property type="entry name" value="Radical_SAM"/>
    <property type="match status" value="1"/>
</dbReference>
<dbReference type="STRING" id="1146883.BLASA_0210"/>
<dbReference type="Gene3D" id="3.40.50.1580">
    <property type="entry name" value="Nucleoside phosphorylase domain"/>
    <property type="match status" value="1"/>
</dbReference>
<keyword evidence="3" id="KW-0408">Iron</keyword>
<dbReference type="RefSeq" id="WP_014374106.1">
    <property type="nucleotide sequence ID" value="NC_016943.1"/>
</dbReference>
<dbReference type="SUPFAM" id="SSF102114">
    <property type="entry name" value="Radical SAM enzymes"/>
    <property type="match status" value="1"/>
</dbReference>
<evidence type="ECO:0000313" key="6">
    <source>
        <dbReference type="EMBL" id="CCG01189.1"/>
    </source>
</evidence>
<dbReference type="AlphaFoldDB" id="H6RL59"/>
<reference evidence="7" key="2">
    <citation type="submission" date="2012-02" db="EMBL/GenBank/DDBJ databases">
        <title>Complete genome sequence of Blastococcus saxobsidens strain DD2.</title>
        <authorList>
            <person name="Genoscope."/>
        </authorList>
    </citation>
    <scope>NUCLEOTIDE SEQUENCE [LARGE SCALE GENOMIC DNA]</scope>
    <source>
        <strain evidence="7">DD2</strain>
    </source>
</reference>
<dbReference type="InterPro" id="IPR007197">
    <property type="entry name" value="rSAM"/>
</dbReference>
<dbReference type="InterPro" id="IPR022563">
    <property type="entry name" value="DUF3463"/>
</dbReference>
<gene>
    <name evidence="6" type="primary">hpnH</name>
    <name evidence="6" type="ordered locus">BLASA_0210</name>
</gene>